<dbReference type="Proteomes" id="UP001153148">
    <property type="component" value="Unassembled WGS sequence"/>
</dbReference>
<reference evidence="2" key="1">
    <citation type="submission" date="2021-03" db="EMBL/GenBank/DDBJ databases">
        <authorList>
            <person name="Tran Van P."/>
        </authorList>
    </citation>
    <scope>NUCLEOTIDE SEQUENCE</scope>
</reference>
<organism evidence="2 3">
    <name type="scientific">Timema podura</name>
    <name type="common">Walking stick</name>
    <dbReference type="NCBI Taxonomy" id="61482"/>
    <lineage>
        <taxon>Eukaryota</taxon>
        <taxon>Metazoa</taxon>
        <taxon>Ecdysozoa</taxon>
        <taxon>Arthropoda</taxon>
        <taxon>Hexapoda</taxon>
        <taxon>Insecta</taxon>
        <taxon>Pterygota</taxon>
        <taxon>Neoptera</taxon>
        <taxon>Polyneoptera</taxon>
        <taxon>Phasmatodea</taxon>
        <taxon>Timematodea</taxon>
        <taxon>Timematoidea</taxon>
        <taxon>Timematidae</taxon>
        <taxon>Timema</taxon>
    </lineage>
</organism>
<gene>
    <name evidence="2" type="ORF">TPAB3V08_LOCUS14342</name>
</gene>
<protein>
    <submittedName>
        <fullName evidence="2">Uncharacterized protein</fullName>
    </submittedName>
</protein>
<sequence>QIYPDADSEKAIMGSVVYCIHHKEGCKWTDELRKLKVLAMDTAGATNPGHTEGGKETSSPRRCWPERTSRLKKTCPSLAARIMMGLGI</sequence>
<feature type="region of interest" description="Disordered" evidence="1">
    <location>
        <begin position="43"/>
        <end position="64"/>
    </location>
</feature>
<feature type="non-terminal residue" evidence="2">
    <location>
        <position position="1"/>
    </location>
</feature>
<evidence type="ECO:0000313" key="2">
    <source>
        <dbReference type="EMBL" id="CAG2067399.1"/>
    </source>
</evidence>
<comment type="caution">
    <text evidence="2">The sequence shown here is derived from an EMBL/GenBank/DDBJ whole genome shotgun (WGS) entry which is preliminary data.</text>
</comment>
<evidence type="ECO:0000256" key="1">
    <source>
        <dbReference type="SAM" id="MobiDB-lite"/>
    </source>
</evidence>
<name>A0ABN7PJU9_TIMPD</name>
<dbReference type="EMBL" id="CAJPIN010068353">
    <property type="protein sequence ID" value="CAG2067399.1"/>
    <property type="molecule type" value="Genomic_DNA"/>
</dbReference>
<feature type="compositionally biased region" description="Basic and acidic residues" evidence="1">
    <location>
        <begin position="52"/>
        <end position="64"/>
    </location>
</feature>
<proteinExistence type="predicted"/>
<evidence type="ECO:0000313" key="3">
    <source>
        <dbReference type="Proteomes" id="UP001153148"/>
    </source>
</evidence>
<keyword evidence="3" id="KW-1185">Reference proteome</keyword>
<accession>A0ABN7PJU9</accession>